<dbReference type="SUPFAM" id="SSF53335">
    <property type="entry name" value="S-adenosyl-L-methionine-dependent methyltransferases"/>
    <property type="match status" value="1"/>
</dbReference>
<dbReference type="OrthoDB" id="9799672at2"/>
<evidence type="ECO:0000256" key="2">
    <source>
        <dbReference type="ARBA" id="ARBA00022679"/>
    </source>
</evidence>
<keyword evidence="3" id="KW-0949">S-adenosyl-L-methionine</keyword>
<accession>A0A0B8T1F3</accession>
<dbReference type="GO" id="GO:0008757">
    <property type="term" value="F:S-adenosylmethionine-dependent methyltransferase activity"/>
    <property type="evidence" value="ECO:0007669"/>
    <property type="project" value="TreeGrafter"/>
</dbReference>
<dbReference type="Proteomes" id="UP000031802">
    <property type="component" value="Unassembled WGS sequence"/>
</dbReference>
<dbReference type="Pfam" id="PF01596">
    <property type="entry name" value="Methyltransf_3"/>
    <property type="match status" value="1"/>
</dbReference>
<dbReference type="InterPro" id="IPR029063">
    <property type="entry name" value="SAM-dependent_MTases_sf"/>
</dbReference>
<dbReference type="eggNOG" id="COG4122">
    <property type="taxonomic scope" value="Bacteria"/>
</dbReference>
<sequence>MLGQEEALAAYLENTCDAENDLLKQVNRETHLKETMPHMLSGHFQGRVLAMLSKLVKPKRILEIGTFTGYATLCLAEGLDSEGLIYTIDINEEQQERVQNYFDASPFATKIKYYIGDAADVIAELKEEFDIVFIDADKRNNLFYYETLIPHVPRGGLILIDNVLWKGRVLSDEPDSQTKKVIELNEFLAKDTRVEKLILPIRDGLFVLRKK</sequence>
<dbReference type="PROSITE" id="PS51682">
    <property type="entry name" value="SAM_OMT_I"/>
    <property type="match status" value="1"/>
</dbReference>
<dbReference type="InterPro" id="IPR002935">
    <property type="entry name" value="SAM_O-MeTrfase"/>
</dbReference>
<comment type="caution">
    <text evidence="4">The sequence shown here is derived from an EMBL/GenBank/DDBJ whole genome shotgun (WGS) entry which is preliminary data.</text>
</comment>
<dbReference type="EMBL" id="JJMU01000024">
    <property type="protein sequence ID" value="KGE14521.1"/>
    <property type="molecule type" value="Genomic_DNA"/>
</dbReference>
<dbReference type="PATRIC" id="fig|1229276.3.peg.1605"/>
<reference evidence="4 5" key="2">
    <citation type="journal article" date="2015" name="PLoS ONE">
        <title>Whole-Genome Optical Mapping and Finished Genome Sequence of Sphingobacterium deserti sp. nov., a New Species Isolated from the Western Desert of China.</title>
        <authorList>
            <person name="Teng C."/>
            <person name="Zhou Z."/>
            <person name="Molnar I."/>
            <person name="Li X."/>
            <person name="Tang R."/>
            <person name="Chen M."/>
            <person name="Wang L."/>
            <person name="Su S."/>
            <person name="Zhang W."/>
            <person name="Lin M."/>
        </authorList>
    </citation>
    <scope>NUCLEOTIDE SEQUENCE [LARGE SCALE GENOMIC DNA]</scope>
    <source>
        <strain evidence="5">ACCC05744</strain>
    </source>
</reference>
<keyword evidence="5" id="KW-1185">Reference proteome</keyword>
<reference evidence="5" key="1">
    <citation type="submission" date="2014-04" db="EMBL/GenBank/DDBJ databases">
        <title>Whole-Genome optical mapping and complete genome sequence of Sphingobacterium deserti sp. nov., a new spaces isolated from desert in the west of China.</title>
        <authorList>
            <person name="Teng C."/>
            <person name="Zhou Z."/>
            <person name="Li X."/>
            <person name="Chen M."/>
            <person name="Lin M."/>
            <person name="Wang L."/>
            <person name="Su S."/>
            <person name="Zhang C."/>
            <person name="Zhang W."/>
        </authorList>
    </citation>
    <scope>NUCLEOTIDE SEQUENCE [LARGE SCALE GENOMIC DNA]</scope>
    <source>
        <strain evidence="5">ACCC05744</strain>
    </source>
</reference>
<proteinExistence type="predicted"/>
<evidence type="ECO:0000313" key="5">
    <source>
        <dbReference type="Proteomes" id="UP000031802"/>
    </source>
</evidence>
<keyword evidence="2 4" id="KW-0808">Transferase</keyword>
<evidence type="ECO:0000313" key="4">
    <source>
        <dbReference type="EMBL" id="KGE14521.1"/>
    </source>
</evidence>
<dbReference type="InterPro" id="IPR050362">
    <property type="entry name" value="Cation-dep_OMT"/>
</dbReference>
<dbReference type="GO" id="GO:0032259">
    <property type="term" value="P:methylation"/>
    <property type="evidence" value="ECO:0007669"/>
    <property type="project" value="UniProtKB-KW"/>
</dbReference>
<evidence type="ECO:0000256" key="1">
    <source>
        <dbReference type="ARBA" id="ARBA00022603"/>
    </source>
</evidence>
<protein>
    <submittedName>
        <fullName evidence="4">Caffeoyl-CoA O-methyltransferase</fullName>
    </submittedName>
</protein>
<keyword evidence="1 4" id="KW-0489">Methyltransferase</keyword>
<dbReference type="Gene3D" id="3.40.50.150">
    <property type="entry name" value="Vaccinia Virus protein VP39"/>
    <property type="match status" value="1"/>
</dbReference>
<dbReference type="GO" id="GO:0008171">
    <property type="term" value="F:O-methyltransferase activity"/>
    <property type="evidence" value="ECO:0007669"/>
    <property type="project" value="InterPro"/>
</dbReference>
<organism evidence="4 5">
    <name type="scientific">Sphingobacterium deserti</name>
    <dbReference type="NCBI Taxonomy" id="1229276"/>
    <lineage>
        <taxon>Bacteria</taxon>
        <taxon>Pseudomonadati</taxon>
        <taxon>Bacteroidota</taxon>
        <taxon>Sphingobacteriia</taxon>
        <taxon>Sphingobacteriales</taxon>
        <taxon>Sphingobacteriaceae</taxon>
        <taxon>Sphingobacterium</taxon>
    </lineage>
</organism>
<gene>
    <name evidence="4" type="ORF">DI53_1550</name>
</gene>
<dbReference type="STRING" id="1229276.DI53_1550"/>
<evidence type="ECO:0000256" key="3">
    <source>
        <dbReference type="ARBA" id="ARBA00022691"/>
    </source>
</evidence>
<dbReference type="CDD" id="cd02440">
    <property type="entry name" value="AdoMet_MTases"/>
    <property type="match status" value="1"/>
</dbReference>
<dbReference type="AlphaFoldDB" id="A0A0B8T1F3"/>
<dbReference type="PANTHER" id="PTHR10509:SF14">
    <property type="entry name" value="CAFFEOYL-COA O-METHYLTRANSFERASE 3-RELATED"/>
    <property type="match status" value="1"/>
</dbReference>
<dbReference type="PANTHER" id="PTHR10509">
    <property type="entry name" value="O-METHYLTRANSFERASE-RELATED"/>
    <property type="match status" value="1"/>
</dbReference>
<dbReference type="RefSeq" id="WP_037497320.1">
    <property type="nucleotide sequence ID" value="NZ_JJMU01000024.1"/>
</dbReference>
<name>A0A0B8T1F3_9SPHI</name>